<dbReference type="Proteomes" id="UP001054945">
    <property type="component" value="Unassembled WGS sequence"/>
</dbReference>
<dbReference type="EMBL" id="BPLR01000529">
    <property type="protein sequence ID" value="GIY95488.1"/>
    <property type="molecule type" value="Genomic_DNA"/>
</dbReference>
<sequence>MVNMEPVTDGKIWAVPPYDSLKGGGGGQELQKERALPKRERKERREGSQFLADRGCQPRLLTADRRKSVQKDSSVLQATGLPSPERKREGAVVLGKVGWVAISTLRSQTAAIWLMTDGFPFQKGIDFP</sequence>
<dbReference type="AlphaFoldDB" id="A0AAV4XLB9"/>
<feature type="region of interest" description="Disordered" evidence="1">
    <location>
        <begin position="1"/>
        <end position="83"/>
    </location>
</feature>
<evidence type="ECO:0000313" key="3">
    <source>
        <dbReference type="Proteomes" id="UP001054945"/>
    </source>
</evidence>
<keyword evidence="3" id="KW-1185">Reference proteome</keyword>
<accession>A0AAV4XLB9</accession>
<evidence type="ECO:0000256" key="1">
    <source>
        <dbReference type="SAM" id="MobiDB-lite"/>
    </source>
</evidence>
<comment type="caution">
    <text evidence="2">The sequence shown here is derived from an EMBL/GenBank/DDBJ whole genome shotgun (WGS) entry which is preliminary data.</text>
</comment>
<evidence type="ECO:0000313" key="2">
    <source>
        <dbReference type="EMBL" id="GIY95488.1"/>
    </source>
</evidence>
<name>A0AAV4XLB9_CAEEX</name>
<proteinExistence type="predicted"/>
<reference evidence="2 3" key="1">
    <citation type="submission" date="2021-06" db="EMBL/GenBank/DDBJ databases">
        <title>Caerostris extrusa draft genome.</title>
        <authorList>
            <person name="Kono N."/>
            <person name="Arakawa K."/>
        </authorList>
    </citation>
    <scope>NUCLEOTIDE SEQUENCE [LARGE SCALE GENOMIC DNA]</scope>
</reference>
<protein>
    <submittedName>
        <fullName evidence="2">Uncharacterized protein</fullName>
    </submittedName>
</protein>
<gene>
    <name evidence="2" type="ORF">CEXT_421201</name>
</gene>
<feature type="compositionally biased region" description="Basic and acidic residues" evidence="1">
    <location>
        <begin position="30"/>
        <end position="47"/>
    </location>
</feature>
<organism evidence="2 3">
    <name type="scientific">Caerostris extrusa</name>
    <name type="common">Bark spider</name>
    <name type="synonym">Caerostris bankana</name>
    <dbReference type="NCBI Taxonomy" id="172846"/>
    <lineage>
        <taxon>Eukaryota</taxon>
        <taxon>Metazoa</taxon>
        <taxon>Ecdysozoa</taxon>
        <taxon>Arthropoda</taxon>
        <taxon>Chelicerata</taxon>
        <taxon>Arachnida</taxon>
        <taxon>Araneae</taxon>
        <taxon>Araneomorphae</taxon>
        <taxon>Entelegynae</taxon>
        <taxon>Araneoidea</taxon>
        <taxon>Araneidae</taxon>
        <taxon>Caerostris</taxon>
    </lineage>
</organism>